<gene>
    <name evidence="11" type="primary">HEATR1</name>
</gene>
<dbReference type="PANTHER" id="PTHR13457">
    <property type="entry name" value="BAP28"/>
    <property type="match status" value="1"/>
</dbReference>
<organism evidence="10 11">
    <name type="scientific">Camelus ferus</name>
    <name type="common">Wild bactrian camel</name>
    <name type="synonym">Camelus bactrianus ferus</name>
    <dbReference type="NCBI Taxonomy" id="419612"/>
    <lineage>
        <taxon>Eukaryota</taxon>
        <taxon>Metazoa</taxon>
        <taxon>Chordata</taxon>
        <taxon>Craniata</taxon>
        <taxon>Vertebrata</taxon>
        <taxon>Euteleostomi</taxon>
        <taxon>Mammalia</taxon>
        <taxon>Eutheria</taxon>
        <taxon>Laurasiatheria</taxon>
        <taxon>Artiodactyla</taxon>
        <taxon>Tylopoda</taxon>
        <taxon>Camelidae</taxon>
        <taxon>Camelus</taxon>
    </lineage>
</organism>
<evidence type="ECO:0000256" key="1">
    <source>
        <dbReference type="ARBA" id="ARBA00004604"/>
    </source>
</evidence>
<dbReference type="Proteomes" id="UP000694856">
    <property type="component" value="Chromosome 11"/>
</dbReference>
<evidence type="ECO:0000259" key="9">
    <source>
        <dbReference type="SMART" id="SM01036"/>
    </source>
</evidence>
<evidence type="ECO:0000256" key="3">
    <source>
        <dbReference type="ARBA" id="ARBA00022517"/>
    </source>
</evidence>
<dbReference type="GO" id="GO:0034455">
    <property type="term" value="C:t-UTP complex"/>
    <property type="evidence" value="ECO:0007669"/>
    <property type="project" value="TreeGrafter"/>
</dbReference>
<dbReference type="GO" id="GO:0045943">
    <property type="term" value="P:positive regulation of transcription by RNA polymerase I"/>
    <property type="evidence" value="ECO:0007669"/>
    <property type="project" value="TreeGrafter"/>
</dbReference>
<dbReference type="CTD" id="55127"/>
<dbReference type="GO" id="GO:0032040">
    <property type="term" value="C:small-subunit processome"/>
    <property type="evidence" value="ECO:0007669"/>
    <property type="project" value="TreeGrafter"/>
</dbReference>
<evidence type="ECO:0000256" key="2">
    <source>
        <dbReference type="ARBA" id="ARBA00010559"/>
    </source>
</evidence>
<evidence type="ECO:0000313" key="10">
    <source>
        <dbReference type="Proteomes" id="UP000694856"/>
    </source>
</evidence>
<dbReference type="InterPro" id="IPR056473">
    <property type="entry name" value="HEAT_Utp10/HEAT1"/>
</dbReference>
<feature type="domain" description="BP28 C-terminal" evidence="9">
    <location>
        <begin position="1855"/>
        <end position="1995"/>
    </location>
</feature>
<comment type="similarity">
    <text evidence="2 7">Belongs to the HEATR1/UTP10 family.</text>
</comment>
<evidence type="ECO:0000256" key="7">
    <source>
        <dbReference type="RuleBase" id="RU367065"/>
    </source>
</evidence>
<evidence type="ECO:0000256" key="5">
    <source>
        <dbReference type="ARBA" id="ARBA00023242"/>
    </source>
</evidence>
<dbReference type="InterPro" id="IPR011989">
    <property type="entry name" value="ARM-like"/>
</dbReference>
<evidence type="ECO:0000256" key="4">
    <source>
        <dbReference type="ARBA" id="ARBA00022552"/>
    </source>
</evidence>
<comment type="function">
    <text evidence="7">Involved in nucleolar processing of pre-18S ribosomal RNA.</text>
</comment>
<dbReference type="Pfam" id="PF08146">
    <property type="entry name" value="BP28CT"/>
    <property type="match status" value="1"/>
</dbReference>
<keyword evidence="3 7" id="KW-0690">Ribosome biogenesis</keyword>
<dbReference type="InterPro" id="IPR022125">
    <property type="entry name" value="U3snoRNP10_N"/>
</dbReference>
<dbReference type="GeneID" id="102506349"/>
<protein>
    <recommendedName>
        <fullName evidence="7">HEAT repeat-containing protein 1</fullName>
    </recommendedName>
</protein>
<dbReference type="SMART" id="SM01036">
    <property type="entry name" value="BP28CT"/>
    <property type="match status" value="1"/>
</dbReference>
<dbReference type="GO" id="GO:0030686">
    <property type="term" value="C:90S preribosome"/>
    <property type="evidence" value="ECO:0007669"/>
    <property type="project" value="TreeGrafter"/>
</dbReference>
<dbReference type="Pfam" id="PF23243">
    <property type="entry name" value="HEAT_HEATR1"/>
    <property type="match status" value="1"/>
</dbReference>
<dbReference type="Pfam" id="PF12397">
    <property type="entry name" value="U3snoRNP10"/>
    <property type="match status" value="1"/>
</dbReference>
<name>A0A8B8TZR9_CAMFR</name>
<proteinExistence type="inferred from homology"/>
<dbReference type="GO" id="GO:0000462">
    <property type="term" value="P:maturation of SSU-rRNA from tricistronic rRNA transcript (SSU-rRNA, 5.8S rRNA, LSU-rRNA)"/>
    <property type="evidence" value="ECO:0007669"/>
    <property type="project" value="TreeGrafter"/>
</dbReference>
<evidence type="ECO:0000313" key="11">
    <source>
        <dbReference type="RefSeq" id="XP_032347809.1"/>
    </source>
</evidence>
<keyword evidence="4 7" id="KW-0698">rRNA processing</keyword>
<dbReference type="RefSeq" id="XP_032347809.1">
    <property type="nucleotide sequence ID" value="XM_032491918.1"/>
</dbReference>
<feature type="coiled-coil region" evidence="8">
    <location>
        <begin position="2069"/>
        <end position="2096"/>
    </location>
</feature>
<dbReference type="InterPro" id="IPR012954">
    <property type="entry name" value="BP28_C_dom"/>
</dbReference>
<dbReference type="Gene3D" id="1.25.10.10">
    <property type="entry name" value="Leucine-rich Repeat Variant"/>
    <property type="match status" value="4"/>
</dbReference>
<comment type="subcellular location">
    <subcellularLocation>
        <location evidence="1 7">Nucleus</location>
        <location evidence="1 7">Nucleolus</location>
    </subcellularLocation>
</comment>
<keyword evidence="8" id="KW-0175">Coiled coil</keyword>
<dbReference type="InterPro" id="IPR016024">
    <property type="entry name" value="ARM-type_fold"/>
</dbReference>
<keyword evidence="10" id="KW-1185">Reference proteome</keyword>
<dbReference type="SUPFAM" id="SSF48371">
    <property type="entry name" value="ARM repeat"/>
    <property type="match status" value="2"/>
</dbReference>
<keyword evidence="6 7" id="KW-0687">Ribonucleoprotein</keyword>
<dbReference type="PANTHER" id="PTHR13457:SF1">
    <property type="entry name" value="HEAT REPEAT-CONTAINING PROTEIN 1"/>
    <property type="match status" value="1"/>
</dbReference>
<evidence type="ECO:0000256" key="6">
    <source>
        <dbReference type="ARBA" id="ARBA00023274"/>
    </source>
</evidence>
<accession>A0A8B8TZR9</accession>
<keyword evidence="5 7" id="KW-0539">Nucleus</keyword>
<dbReference type="InterPro" id="IPR040191">
    <property type="entry name" value="UTP10"/>
</dbReference>
<dbReference type="GO" id="GO:0030515">
    <property type="term" value="F:snoRNA binding"/>
    <property type="evidence" value="ECO:0007669"/>
    <property type="project" value="TreeGrafter"/>
</dbReference>
<reference evidence="11" key="1">
    <citation type="submission" date="2025-08" db="UniProtKB">
        <authorList>
            <consortium name="RefSeq"/>
        </authorList>
    </citation>
    <scope>IDENTIFICATION</scope>
    <source>
        <tissue evidence="11">Ear skin</tissue>
    </source>
</reference>
<sequence>MTSLAQQLQRLALPQSDPSLLSRDEVASLLFDPKEAATIDRDTAFAIGCTGLEELLGIDPSFEQFEAPLFSQLAKTLERSVQTKAVNKQLDENIKLFLIHLSPYFLLKPAQKCLEWLIHRFHIHLYNQDSLIGCVLPYHETRIFVRVIQLLKITNSKHKWFWLLPVKQSGVPLAKGTLATHCYRDLGFMDFICSLVTKSVKVFATHPGGSAQLRVLLTFYASTLVSALVAAEDISDNIVAKLFPYIQKGLKSSLPDYRAATYMIICQISVKVTMEDTFVNSLASQIIRTLTKIPSLVRDGLGCLIVVLQRQKPESLGKKPFTHLCSVPDLVTLLQRISETHDVGPLLRYMLPHLVTSIIHHITGEEAEELDGQTCRRLLEAVLSSVPLKSGLDHLLASLLFEEYISYSSQEEIHPDKVSLLNEQFLPLIRLLESRYPRTLDAVLEEHLKEVTDVKKQELFHQFISLSTSGGKYQFLADSDTSLMLSLNHPLAPVRLLAVNHLRNIMETSQESIDESFIKEAVLTRLGDESIDVVLSAVNAFEVFKQHFSSEVTVSNLLNLFRRAELSKNRGWYKVLEIAAGILTREEVLRGNGQLSDQVVVHLLPFMVIASDDAESPEVKMAVYLSKSGICSLHPVLRGWREALENVIKSTKPGELIGAANQKMIELLADNIKSGDPSSMLKMVEDLISIGEKEPCSPKQKVTFHVVLAVLVSCCSSLKETHFPFATRVFSLLQKKIKQLEGVITTVEIPSEWHPELMRDRGIPLELWAHYVEQLRAAQSMAVEDAVLLVFSLKNFIHALKRPKSFPEGGAWWNPERLQEDCRGYLRLLLGLFEVVLGAADAAHFRVLMKLFVKVHLEDISQFFRFLSVLWTYGSSLADPLSCKVTAALQTQALYVGRVLLSSQEAPCRHQLASASSPVVPSLLVSLGSPVKEVRRAAALCLQALGGAASHFPLLVEHLVAKAEETTSDATYVVQDLATLFEELQREKKVKSHQKLSETLKNLLNCIYSCPSYVGKELMKVLREVNSETVLSQLLPMIEQLLDKIQKEPTAVLKDEAIALHLSLGKYNEYSASLLHKDPKSLDIFIKAVHTTKELYAGMPAVRITALGKITKPFFAAVSDERVQQKLLCVLFDLLVNCKDARCAQTVSSVFKGISVNAEQVRIELEPPDKTKPLGTIQQARRQKMQQKKSQDLESGQDVGGSYWQRVTLILELLQHKKKLRSPQLLVPALFSLLSRSLEPLPLEQGSMEYTRQLILSCLLSICQKLSPDGGRIPTDVLDEEKFNVELIVQCIRLSEMPQTHHQALLLLGAVAGIFPDKVLHNIMSIFTFMGANVMRLDDTYSFQVISKTVKMVIPALIQSDTGGSAEATRSVEEIVVKIVGVFVDALPHVPEHRRLPVLAQLTDTLGAERFLWVLLILLFEQYVTKTALVVAGGEKDAVLEADTEFWISVCCEFSVQHQIQSVMNVLQYLVQLPEDQEETAPAPGPGRSESQEEPLRVLAVGAHTAKQLRHVTFLSVSFMAQLLASSSFLRKVVESGGPQALAGLEQRLLEAVLGYIDAVAQSLERNTDKLTGKFWRALLSKAYDLLDKVNALLPTEAFVPMIRGLLENPLPSVRRKALDLLNSKLQHGASWKRQTVCRFLELVPILLAFVKRRRKTLEEPPVNRQTALFSLKLLCRNFGAEDPQPFVAVLSAAARLTAPEAREERHVLGGALLCAAEAVSALRALAVPQLPSLMPSLLTAMKNACELAAGEPYLLSALAALQKVAETLPHFLSPYLEGILLQVIHVEKITSELGAASQANVRLASLKKTLAGTLSPRVFLPAASKTYRQIEKTWKSHMGPCMSILREHLGVMKKEELASHQPQLTAFFLEALDFRAQHAEGDLEEVGKTENHIIDCLVAMVVKLSEVTFRPLFFKLSDWARAEDAPKDRLLTFCNLADRIAGTLRGLFTLFAGHLVKPFADTLNQHFISKERAEALMTPLVDQLENRLGGEERFQERVTRHLVPCIAQFSVAVADDSLWKPLNYQILLKTRDSSPKVRFAALITVLAVAEKLKENYIVLLPESIPFLAELMEDECEEVERQCQRTIQRLEAVLGEPLQSYF</sequence>
<evidence type="ECO:0000256" key="8">
    <source>
        <dbReference type="SAM" id="Coils"/>
    </source>
</evidence>